<dbReference type="EMBL" id="AAOF01000002">
    <property type="protein sequence ID" value="EAR22922.1"/>
    <property type="molecule type" value="Genomic_DNA"/>
</dbReference>
<gene>
    <name evidence="4" type="ORF">NB231_10728</name>
</gene>
<dbReference type="Gene3D" id="3.10.129.10">
    <property type="entry name" value="Hotdog Thioesterase"/>
    <property type="match status" value="1"/>
</dbReference>
<comment type="similarity">
    <text evidence="1">Belongs to the thioesterase PaaI family.</text>
</comment>
<keyword evidence="5" id="KW-1185">Reference proteome</keyword>
<evidence type="ECO:0000256" key="2">
    <source>
        <dbReference type="ARBA" id="ARBA00022801"/>
    </source>
</evidence>
<dbReference type="PANTHER" id="PTHR42856:SF1">
    <property type="entry name" value="ACYL-COENZYME A THIOESTERASE PAAI"/>
    <property type="match status" value="1"/>
</dbReference>
<dbReference type="OrthoDB" id="32575at2"/>
<dbReference type="FunFam" id="3.10.129.10:FF:000022">
    <property type="entry name" value="Phenylacetic acid degradation protein"/>
    <property type="match status" value="1"/>
</dbReference>
<name>A4BNX3_9GAMM</name>
<evidence type="ECO:0000259" key="3">
    <source>
        <dbReference type="Pfam" id="PF03061"/>
    </source>
</evidence>
<dbReference type="InterPro" id="IPR003736">
    <property type="entry name" value="PAAI_dom"/>
</dbReference>
<evidence type="ECO:0000313" key="4">
    <source>
        <dbReference type="EMBL" id="EAR22922.1"/>
    </source>
</evidence>
<dbReference type="GO" id="GO:0016289">
    <property type="term" value="F:acyl-CoA hydrolase activity"/>
    <property type="evidence" value="ECO:0007669"/>
    <property type="project" value="TreeGrafter"/>
</dbReference>
<feature type="domain" description="Thioesterase" evidence="3">
    <location>
        <begin position="60"/>
        <end position="132"/>
    </location>
</feature>
<evidence type="ECO:0000313" key="5">
    <source>
        <dbReference type="Proteomes" id="UP000003374"/>
    </source>
</evidence>
<dbReference type="Pfam" id="PF03061">
    <property type="entry name" value="4HBT"/>
    <property type="match status" value="1"/>
</dbReference>
<protein>
    <submittedName>
        <fullName evidence="4">Probable phenylacetic acid degradation protein</fullName>
    </submittedName>
</protein>
<dbReference type="NCBIfam" id="TIGR00369">
    <property type="entry name" value="unchar_dom_1"/>
    <property type="match status" value="1"/>
</dbReference>
<dbReference type="InterPro" id="IPR011973">
    <property type="entry name" value="PaaD"/>
</dbReference>
<dbReference type="eggNOG" id="COG2050">
    <property type="taxonomic scope" value="Bacteria"/>
</dbReference>
<accession>A4BNX3</accession>
<organism evidence="4 5">
    <name type="scientific">Nitrococcus mobilis Nb-231</name>
    <dbReference type="NCBI Taxonomy" id="314278"/>
    <lineage>
        <taxon>Bacteria</taxon>
        <taxon>Pseudomonadati</taxon>
        <taxon>Pseudomonadota</taxon>
        <taxon>Gammaproteobacteria</taxon>
        <taxon>Chromatiales</taxon>
        <taxon>Ectothiorhodospiraceae</taxon>
        <taxon>Nitrococcus</taxon>
    </lineage>
</organism>
<dbReference type="AlphaFoldDB" id="A4BNX3"/>
<dbReference type="PANTHER" id="PTHR42856">
    <property type="entry name" value="ACYL-COENZYME A THIOESTERASE PAAI"/>
    <property type="match status" value="1"/>
</dbReference>
<dbReference type="InterPro" id="IPR029069">
    <property type="entry name" value="HotDog_dom_sf"/>
</dbReference>
<sequence>MTDPPLQALPAQEVAEACARTLWGGDLASRVLGMVLEEIRPGYARLSMPVRADMVNGHRNCHGGLIFALADSTFAFACNSTNHVTVAAAASIDFLAPAKLGDVLIACGEAQSAVGRTGVYDIRVENQAGQLIALFRGRSHQLKEQLIPGLEVAR</sequence>
<dbReference type="STRING" id="314278.NB231_10728"/>
<dbReference type="CDD" id="cd03443">
    <property type="entry name" value="PaaI_thioesterase"/>
    <property type="match status" value="1"/>
</dbReference>
<dbReference type="RefSeq" id="WP_005002402.1">
    <property type="nucleotide sequence ID" value="NZ_CH672427.1"/>
</dbReference>
<evidence type="ECO:0000256" key="1">
    <source>
        <dbReference type="ARBA" id="ARBA00008324"/>
    </source>
</evidence>
<dbReference type="InterPro" id="IPR006683">
    <property type="entry name" value="Thioestr_dom"/>
</dbReference>
<dbReference type="InterPro" id="IPR052723">
    <property type="entry name" value="Acyl-CoA_thioesterase_PaaI"/>
</dbReference>
<comment type="caution">
    <text evidence="4">The sequence shown here is derived from an EMBL/GenBank/DDBJ whole genome shotgun (WGS) entry which is preliminary data.</text>
</comment>
<keyword evidence="2" id="KW-0378">Hydrolase</keyword>
<dbReference type="Proteomes" id="UP000003374">
    <property type="component" value="Unassembled WGS sequence"/>
</dbReference>
<reference evidence="4 5" key="1">
    <citation type="submission" date="2006-02" db="EMBL/GenBank/DDBJ databases">
        <authorList>
            <person name="Waterbury J."/>
            <person name="Ferriera S."/>
            <person name="Johnson J."/>
            <person name="Kravitz S."/>
            <person name="Halpern A."/>
            <person name="Remington K."/>
            <person name="Beeson K."/>
            <person name="Tran B."/>
            <person name="Rogers Y.-H."/>
            <person name="Friedman R."/>
            <person name="Venter J.C."/>
        </authorList>
    </citation>
    <scope>NUCLEOTIDE SEQUENCE [LARGE SCALE GENOMIC DNA]</scope>
    <source>
        <strain evidence="4 5">Nb-231</strain>
    </source>
</reference>
<proteinExistence type="inferred from homology"/>
<dbReference type="HOGENOM" id="CLU_089876_11_0_6"/>
<dbReference type="SUPFAM" id="SSF54637">
    <property type="entry name" value="Thioesterase/thiol ester dehydrase-isomerase"/>
    <property type="match status" value="1"/>
</dbReference>
<dbReference type="NCBIfam" id="TIGR02286">
    <property type="entry name" value="PaaD"/>
    <property type="match status" value="1"/>
</dbReference>